<sequence length="653" mass="71531">SIEAEDDQVGLRGFIGDYGPNGQLPTPITVKASWFKTKRKVKVPTQLEALLDEVDEADHGKLWDGHKAIAAGDKEDLEAPLILPAFPALAKQALQRAQTPFQLRAWLLKFIKKNKLAIAQFKTHLNFLEVAACETTGSSMLAVSIAARFALHGAGCVATKRWMQARLLGTIGPPATQLAATPGRPKKKRATAAAGTSDGLAAAVTTMAKCVATLASTSASTSTPSKDKVPKFTPRKLWAVAGFCQVASPTQIPGIWLKMLRANSREEARQDLQAEINTMIKQFGATEATKVQISLAELDNLLALKLAPSSAFCLDNMHEGALSLESCLPRSNKEIMEMRAAEERLELTPVNQRTYALQEELQKKAGKKKAPTVVMSTFLSTTLVYAATHLAVFGKLNSHAQKTYAIRQMILKKPLEEREAFCTPENLLTLQFLIAEDRSNYYSELKSKDDIDSVVPSFPTSYLHAVVEEARRGILHRPAQFPAAWRQGRPAEEDMTIGEQYGFGRALFPPRALRPRSTTRRGPKAVTKGGITTSSPNSNHWRENSIRRGAPKGGSHWGTPARRLARRSRDLPYRDATSEHKKGKKGLCFKFLLGKCALGGRCKLLHVNKLPKDVITGIQPTLEELTDAIVSMEPKSRKRKGDDAGLANSVSFA</sequence>
<dbReference type="PROSITE" id="PS50103">
    <property type="entry name" value="ZF_C3H1"/>
    <property type="match status" value="1"/>
</dbReference>
<comment type="caution">
    <text evidence="4">The sequence shown here is derived from an EMBL/GenBank/DDBJ whole genome shotgun (WGS) entry which is preliminary data.</text>
</comment>
<feature type="compositionally biased region" description="Basic residues" evidence="2">
    <location>
        <begin position="513"/>
        <end position="523"/>
    </location>
</feature>
<accession>K0S0S5</accession>
<feature type="region of interest" description="Disordered" evidence="2">
    <location>
        <begin position="634"/>
        <end position="653"/>
    </location>
</feature>
<dbReference type="InterPro" id="IPR000571">
    <property type="entry name" value="Znf_CCCH"/>
</dbReference>
<dbReference type="EMBL" id="AGNL01023950">
    <property type="protein sequence ID" value="EJK58930.1"/>
    <property type="molecule type" value="Genomic_DNA"/>
</dbReference>
<evidence type="ECO:0000313" key="4">
    <source>
        <dbReference type="EMBL" id="EJK58930.1"/>
    </source>
</evidence>
<evidence type="ECO:0000256" key="2">
    <source>
        <dbReference type="SAM" id="MobiDB-lite"/>
    </source>
</evidence>
<keyword evidence="5" id="KW-1185">Reference proteome</keyword>
<feature type="zinc finger region" description="C3H1-type" evidence="1">
    <location>
        <begin position="582"/>
        <end position="609"/>
    </location>
</feature>
<keyword evidence="1" id="KW-0863">Zinc-finger</keyword>
<name>K0S0S5_THAOC</name>
<feature type="compositionally biased region" description="Basic and acidic residues" evidence="2">
    <location>
        <begin position="567"/>
        <end position="577"/>
    </location>
</feature>
<dbReference type="Proteomes" id="UP000266841">
    <property type="component" value="Unassembled WGS sequence"/>
</dbReference>
<protein>
    <recommendedName>
        <fullName evidence="3">C3H1-type domain-containing protein</fullName>
    </recommendedName>
</protein>
<feature type="domain" description="C3H1-type" evidence="3">
    <location>
        <begin position="582"/>
        <end position="609"/>
    </location>
</feature>
<organism evidence="4 5">
    <name type="scientific">Thalassiosira oceanica</name>
    <name type="common">Marine diatom</name>
    <dbReference type="NCBI Taxonomy" id="159749"/>
    <lineage>
        <taxon>Eukaryota</taxon>
        <taxon>Sar</taxon>
        <taxon>Stramenopiles</taxon>
        <taxon>Ochrophyta</taxon>
        <taxon>Bacillariophyta</taxon>
        <taxon>Coscinodiscophyceae</taxon>
        <taxon>Thalassiosirophycidae</taxon>
        <taxon>Thalassiosirales</taxon>
        <taxon>Thalassiosiraceae</taxon>
        <taxon>Thalassiosira</taxon>
    </lineage>
</organism>
<dbReference type="GO" id="GO:0008270">
    <property type="term" value="F:zinc ion binding"/>
    <property type="evidence" value="ECO:0007669"/>
    <property type="project" value="UniProtKB-KW"/>
</dbReference>
<proteinExistence type="predicted"/>
<evidence type="ECO:0000259" key="3">
    <source>
        <dbReference type="PROSITE" id="PS50103"/>
    </source>
</evidence>
<reference evidence="4 5" key="1">
    <citation type="journal article" date="2012" name="Genome Biol.">
        <title>Genome and low-iron response of an oceanic diatom adapted to chronic iron limitation.</title>
        <authorList>
            <person name="Lommer M."/>
            <person name="Specht M."/>
            <person name="Roy A.S."/>
            <person name="Kraemer L."/>
            <person name="Andreson R."/>
            <person name="Gutowska M.A."/>
            <person name="Wolf J."/>
            <person name="Bergner S.V."/>
            <person name="Schilhabel M.B."/>
            <person name="Klostermeier U.C."/>
            <person name="Beiko R.G."/>
            <person name="Rosenstiel P."/>
            <person name="Hippler M."/>
            <person name="Laroche J."/>
        </authorList>
    </citation>
    <scope>NUCLEOTIDE SEQUENCE [LARGE SCALE GENOMIC DNA]</scope>
    <source>
        <strain evidence="4 5">CCMP1005</strain>
    </source>
</reference>
<gene>
    <name evidence="4" type="ORF">THAOC_20907</name>
</gene>
<feature type="compositionally biased region" description="Polar residues" evidence="2">
    <location>
        <begin position="530"/>
        <end position="539"/>
    </location>
</feature>
<keyword evidence="1" id="KW-0862">Zinc</keyword>
<evidence type="ECO:0000313" key="5">
    <source>
        <dbReference type="Proteomes" id="UP000266841"/>
    </source>
</evidence>
<feature type="non-terminal residue" evidence="4">
    <location>
        <position position="1"/>
    </location>
</feature>
<dbReference type="AlphaFoldDB" id="K0S0S5"/>
<feature type="region of interest" description="Disordered" evidence="2">
    <location>
        <begin position="513"/>
        <end position="577"/>
    </location>
</feature>
<evidence type="ECO:0000256" key="1">
    <source>
        <dbReference type="PROSITE-ProRule" id="PRU00723"/>
    </source>
</evidence>
<keyword evidence="1" id="KW-0479">Metal-binding</keyword>